<dbReference type="Proteomes" id="UP000825935">
    <property type="component" value="Chromosome 9"/>
</dbReference>
<evidence type="ECO:0000313" key="10">
    <source>
        <dbReference type="EMBL" id="KAH7430171.1"/>
    </source>
</evidence>
<feature type="transmembrane region" description="Helical" evidence="8">
    <location>
        <begin position="35"/>
        <end position="52"/>
    </location>
</feature>
<evidence type="ECO:0000256" key="6">
    <source>
        <dbReference type="ARBA" id="ARBA00023315"/>
    </source>
</evidence>
<dbReference type="OrthoDB" id="189226at2759"/>
<dbReference type="AlphaFoldDB" id="A0A8T2U245"/>
<sequence>MTINPLSKFEVWLERFFRPVSVLGFTSDHTSNVKIVQVLTLIVLLPISRSLYRRVNVMLMESLWSELVWLMDWWAGVQVRVYIDAESWSYFGNEHALVISNHRSDLDWLFGWVLAQRVGCLGSTRAVMKKSTKYLPVMGWSMWFSEYIFLERSWAKDEKTLKSSFKSLKGFPQPFWLALFVEGTRFTAAKLQQAQEYAASSGLPIPRNVLIPRTKGFVAAVSNLREFVPAVYDVSVAVPKESPPPTMLRALSGQASVVHLHIRRVMTSDLPATEDGLSQWCKDAFVLKDDLLDKHREQNTFGEELYQPIPRPLKPLLVVVGWSAMLVFVSGKLMTPLFSTWTGIAWVTGGLGTIFFLMQIFIMSTQSERSSNLANTRRSTSSFKPVTANGKS</sequence>
<dbReference type="OMA" id="EQECSTW"/>
<dbReference type="PANTHER" id="PTHR10983">
    <property type="entry name" value="1-ACYLGLYCEROL-3-PHOSPHATE ACYLTRANSFERASE-RELATED"/>
    <property type="match status" value="1"/>
</dbReference>
<organism evidence="10 11">
    <name type="scientific">Ceratopteris richardii</name>
    <name type="common">Triangle waterfern</name>
    <dbReference type="NCBI Taxonomy" id="49495"/>
    <lineage>
        <taxon>Eukaryota</taxon>
        <taxon>Viridiplantae</taxon>
        <taxon>Streptophyta</taxon>
        <taxon>Embryophyta</taxon>
        <taxon>Tracheophyta</taxon>
        <taxon>Polypodiopsida</taxon>
        <taxon>Polypodiidae</taxon>
        <taxon>Polypodiales</taxon>
        <taxon>Pteridineae</taxon>
        <taxon>Pteridaceae</taxon>
        <taxon>Parkerioideae</taxon>
        <taxon>Ceratopteris</taxon>
    </lineage>
</organism>
<reference evidence="10" key="1">
    <citation type="submission" date="2021-08" db="EMBL/GenBank/DDBJ databases">
        <title>WGS assembly of Ceratopteris richardii.</title>
        <authorList>
            <person name="Marchant D.B."/>
            <person name="Chen G."/>
            <person name="Jenkins J."/>
            <person name="Shu S."/>
            <person name="Leebens-Mack J."/>
            <person name="Grimwood J."/>
            <person name="Schmutz J."/>
            <person name="Soltis P."/>
            <person name="Soltis D."/>
            <person name="Chen Z.-H."/>
        </authorList>
    </citation>
    <scope>NUCLEOTIDE SEQUENCE</scope>
    <source>
        <strain evidence="10">Whitten #5841</strain>
        <tissue evidence="10">Leaf</tissue>
    </source>
</reference>
<dbReference type="InterPro" id="IPR032098">
    <property type="entry name" value="Acyltransf_C"/>
</dbReference>
<evidence type="ECO:0000256" key="3">
    <source>
        <dbReference type="ARBA" id="ARBA00008655"/>
    </source>
</evidence>
<dbReference type="SMART" id="SM00563">
    <property type="entry name" value="PlsC"/>
    <property type="match status" value="1"/>
</dbReference>
<evidence type="ECO:0000256" key="8">
    <source>
        <dbReference type="SAM" id="Phobius"/>
    </source>
</evidence>
<dbReference type="GO" id="GO:0012505">
    <property type="term" value="C:endomembrane system"/>
    <property type="evidence" value="ECO:0007669"/>
    <property type="project" value="TreeGrafter"/>
</dbReference>
<dbReference type="Pfam" id="PF01553">
    <property type="entry name" value="Acyltransferase"/>
    <property type="match status" value="1"/>
</dbReference>
<keyword evidence="6" id="KW-0012">Acyltransferase</keyword>
<evidence type="ECO:0000313" key="11">
    <source>
        <dbReference type="Proteomes" id="UP000825935"/>
    </source>
</evidence>
<gene>
    <name evidence="10" type="ORF">KP509_09G086800</name>
</gene>
<dbReference type="CDD" id="cd07990">
    <property type="entry name" value="LPLAT_LCLAT1-like"/>
    <property type="match status" value="1"/>
</dbReference>
<dbReference type="Pfam" id="PF16076">
    <property type="entry name" value="Acyltransf_C"/>
    <property type="match status" value="1"/>
</dbReference>
<keyword evidence="8" id="KW-0472">Membrane</keyword>
<evidence type="ECO:0000256" key="4">
    <source>
        <dbReference type="ARBA" id="ARBA00013211"/>
    </source>
</evidence>
<dbReference type="SUPFAM" id="SSF69593">
    <property type="entry name" value="Glycerol-3-phosphate (1)-acyltransferase"/>
    <property type="match status" value="1"/>
</dbReference>
<feature type="region of interest" description="Disordered" evidence="7">
    <location>
        <begin position="372"/>
        <end position="392"/>
    </location>
</feature>
<accession>A0A8T2U245</accession>
<protein>
    <recommendedName>
        <fullName evidence="4">1-acylglycerol-3-phosphate O-acyltransferase</fullName>
        <ecNumber evidence="4">2.3.1.51</ecNumber>
    </recommendedName>
</protein>
<feature type="transmembrane region" description="Helical" evidence="8">
    <location>
        <begin position="316"/>
        <end position="338"/>
    </location>
</feature>
<feature type="domain" description="Phospholipid/glycerol acyltransferase" evidence="9">
    <location>
        <begin position="96"/>
        <end position="218"/>
    </location>
</feature>
<comment type="pathway">
    <text evidence="2">Phospholipid metabolism; CDP-diacylglycerol biosynthesis; CDP-diacylglycerol from sn-glycerol 3-phosphate: step 2/3.</text>
</comment>
<dbReference type="GO" id="GO:0003841">
    <property type="term" value="F:1-acylglycerol-3-phosphate O-acyltransferase activity"/>
    <property type="evidence" value="ECO:0007669"/>
    <property type="project" value="UniProtKB-EC"/>
</dbReference>
<evidence type="ECO:0000256" key="5">
    <source>
        <dbReference type="ARBA" id="ARBA00022679"/>
    </source>
</evidence>
<dbReference type="EMBL" id="CM035414">
    <property type="protein sequence ID" value="KAH7430171.1"/>
    <property type="molecule type" value="Genomic_DNA"/>
</dbReference>
<name>A0A8T2U245_CERRI</name>
<evidence type="ECO:0000259" key="9">
    <source>
        <dbReference type="SMART" id="SM00563"/>
    </source>
</evidence>
<evidence type="ECO:0000256" key="2">
    <source>
        <dbReference type="ARBA" id="ARBA00004728"/>
    </source>
</evidence>
<keyword evidence="8" id="KW-1133">Transmembrane helix</keyword>
<keyword evidence="5" id="KW-0808">Transferase</keyword>
<comment type="caution">
    <text evidence="10">The sequence shown here is derived from an EMBL/GenBank/DDBJ whole genome shotgun (WGS) entry which is preliminary data.</text>
</comment>
<comment type="catalytic activity">
    <reaction evidence="1">
        <text>a 1-acyl-sn-glycero-3-phosphate + an acyl-CoA = a 1,2-diacyl-sn-glycero-3-phosphate + CoA</text>
        <dbReference type="Rhea" id="RHEA:19709"/>
        <dbReference type="ChEBI" id="CHEBI:57287"/>
        <dbReference type="ChEBI" id="CHEBI:57970"/>
        <dbReference type="ChEBI" id="CHEBI:58342"/>
        <dbReference type="ChEBI" id="CHEBI:58608"/>
        <dbReference type="EC" id="2.3.1.51"/>
    </reaction>
</comment>
<dbReference type="EC" id="2.3.1.51" evidence="4"/>
<dbReference type="InterPro" id="IPR002123">
    <property type="entry name" value="Plipid/glycerol_acylTrfase"/>
</dbReference>
<feature type="transmembrane region" description="Helical" evidence="8">
    <location>
        <begin position="344"/>
        <end position="362"/>
    </location>
</feature>
<evidence type="ECO:0000256" key="7">
    <source>
        <dbReference type="SAM" id="MobiDB-lite"/>
    </source>
</evidence>
<evidence type="ECO:0000256" key="1">
    <source>
        <dbReference type="ARBA" id="ARBA00001141"/>
    </source>
</evidence>
<keyword evidence="11" id="KW-1185">Reference proteome</keyword>
<comment type="similarity">
    <text evidence="3">Belongs to the 1-acyl-sn-glycerol-3-phosphate acyltransferase family.</text>
</comment>
<keyword evidence="8" id="KW-0812">Transmembrane</keyword>
<dbReference type="PANTHER" id="PTHR10983:SF24">
    <property type="entry name" value="1-ACYLGLYCEROL-3-PHOSPHATE O-ACYLTRANSFERASE 3, ISOFORM E-RELATED"/>
    <property type="match status" value="1"/>
</dbReference>
<proteinExistence type="inferred from homology"/>